<organism evidence="4 5">
    <name type="scientific">Senegalimassilia faecalis</name>
    <dbReference type="NCBI Taxonomy" id="2509433"/>
    <lineage>
        <taxon>Bacteria</taxon>
        <taxon>Bacillati</taxon>
        <taxon>Actinomycetota</taxon>
        <taxon>Coriobacteriia</taxon>
        <taxon>Coriobacteriales</taxon>
        <taxon>Coriobacteriaceae</taxon>
        <taxon>Senegalimassilia</taxon>
    </lineage>
</organism>
<dbReference type="InterPro" id="IPR001647">
    <property type="entry name" value="HTH_TetR"/>
</dbReference>
<dbReference type="RefSeq" id="WP_129425666.1">
    <property type="nucleotide sequence ID" value="NZ_SDPW01000001.1"/>
</dbReference>
<sequence>MADYIRARSDEQKAERLAQVKAALVHQFATRPYHEITLTTLADELGWSRTNLYKYVSTKEEIFLAVVGDKRDAFMGAIMAALPAGCGFDNATIATVWAGIAAAHYDYFRYADLLFSVIETNVGADKLREFKRGYYQILEPFSQQLAGVLHIAPERVEAFTNTIHFHGVGLAGSCLNNPVVKQVMAELGVTPAPIDFQAEMHDFVAMTLAWYQEHPTK</sequence>
<proteinExistence type="predicted"/>
<reference evidence="4 5" key="1">
    <citation type="submission" date="2019-01" db="EMBL/GenBank/DDBJ databases">
        <title>Senegalimassilia sp. nov. KGMB04484 isolated human feces.</title>
        <authorList>
            <person name="Han K.-I."/>
            <person name="Kim J.-S."/>
            <person name="Lee K.C."/>
            <person name="Suh M.K."/>
            <person name="Eom M.K."/>
            <person name="Lee J.H."/>
            <person name="Park S.-H."/>
            <person name="Kang S.W."/>
            <person name="Park J.-E."/>
            <person name="Oh B.S."/>
            <person name="Yu S.Y."/>
            <person name="Choi S.-H."/>
            <person name="Lee D.H."/>
            <person name="Yoon H."/>
            <person name="Kim B.-Y."/>
            <person name="Lee J.H."/>
            <person name="Lee J.-S."/>
        </authorList>
    </citation>
    <scope>NUCLEOTIDE SEQUENCE [LARGE SCALE GENOMIC DNA]</scope>
    <source>
        <strain evidence="4 5">KGMB04484</strain>
    </source>
</reference>
<dbReference type="Pfam" id="PF00440">
    <property type="entry name" value="TetR_N"/>
    <property type="match status" value="1"/>
</dbReference>
<gene>
    <name evidence="4" type="ORF">ET524_10525</name>
</gene>
<keyword evidence="1 2" id="KW-0238">DNA-binding</keyword>
<dbReference type="InterPro" id="IPR009057">
    <property type="entry name" value="Homeodomain-like_sf"/>
</dbReference>
<evidence type="ECO:0000313" key="5">
    <source>
        <dbReference type="Proteomes" id="UP000293345"/>
    </source>
</evidence>
<dbReference type="InterPro" id="IPR041483">
    <property type="entry name" value="TetR_C_34"/>
</dbReference>
<dbReference type="Pfam" id="PF17929">
    <property type="entry name" value="TetR_C_34"/>
    <property type="match status" value="1"/>
</dbReference>
<keyword evidence="5" id="KW-1185">Reference proteome</keyword>
<dbReference type="Gene3D" id="1.10.357.10">
    <property type="entry name" value="Tetracycline Repressor, domain 2"/>
    <property type="match status" value="1"/>
</dbReference>
<evidence type="ECO:0000256" key="1">
    <source>
        <dbReference type="ARBA" id="ARBA00023125"/>
    </source>
</evidence>
<dbReference type="SUPFAM" id="SSF46689">
    <property type="entry name" value="Homeodomain-like"/>
    <property type="match status" value="1"/>
</dbReference>
<feature type="domain" description="HTH tetR-type" evidence="3">
    <location>
        <begin position="14"/>
        <end position="74"/>
    </location>
</feature>
<dbReference type="OrthoDB" id="6637160at2"/>
<dbReference type="Proteomes" id="UP000293345">
    <property type="component" value="Unassembled WGS sequence"/>
</dbReference>
<feature type="DNA-binding region" description="H-T-H motif" evidence="2">
    <location>
        <begin position="37"/>
        <end position="56"/>
    </location>
</feature>
<evidence type="ECO:0000313" key="4">
    <source>
        <dbReference type="EMBL" id="RXZ54866.1"/>
    </source>
</evidence>
<dbReference type="GO" id="GO:0003677">
    <property type="term" value="F:DNA binding"/>
    <property type="evidence" value="ECO:0007669"/>
    <property type="project" value="UniProtKB-UniRule"/>
</dbReference>
<evidence type="ECO:0000259" key="3">
    <source>
        <dbReference type="PROSITE" id="PS50977"/>
    </source>
</evidence>
<dbReference type="EMBL" id="SDPW01000001">
    <property type="protein sequence ID" value="RXZ54866.1"/>
    <property type="molecule type" value="Genomic_DNA"/>
</dbReference>
<protein>
    <submittedName>
        <fullName evidence="4">TetR/AcrR family transcriptional regulator</fullName>
    </submittedName>
</protein>
<name>A0A4Q2K0T7_9ACTN</name>
<dbReference type="PROSITE" id="PS50977">
    <property type="entry name" value="HTH_TETR_2"/>
    <property type="match status" value="1"/>
</dbReference>
<comment type="caution">
    <text evidence="4">The sequence shown here is derived from an EMBL/GenBank/DDBJ whole genome shotgun (WGS) entry which is preliminary data.</text>
</comment>
<dbReference type="AlphaFoldDB" id="A0A4Q2K0T7"/>
<accession>A0A4Q2K0T7</accession>
<evidence type="ECO:0000256" key="2">
    <source>
        <dbReference type="PROSITE-ProRule" id="PRU00335"/>
    </source>
</evidence>